<evidence type="ECO:0000256" key="1">
    <source>
        <dbReference type="ARBA" id="ARBA00009570"/>
    </source>
</evidence>
<dbReference type="SUPFAM" id="SSF54427">
    <property type="entry name" value="NTF2-like"/>
    <property type="match status" value="1"/>
</dbReference>
<protein>
    <submittedName>
        <fullName evidence="3">Salicylate-5-hydroxylase small oxygenase NagH</fullName>
    </submittedName>
</protein>
<dbReference type="GO" id="GO:0016491">
    <property type="term" value="F:oxidoreductase activity"/>
    <property type="evidence" value="ECO:0007669"/>
    <property type="project" value="UniProtKB-KW"/>
</dbReference>
<dbReference type="HOGENOM" id="CLU_137193_0_0_7"/>
<dbReference type="CDD" id="cd00667">
    <property type="entry name" value="ring_hydroxylating_dioxygenases_beta"/>
    <property type="match status" value="1"/>
</dbReference>
<name>W4LU29_ENTF1</name>
<evidence type="ECO:0000256" key="2">
    <source>
        <dbReference type="ARBA" id="ARBA00023002"/>
    </source>
</evidence>
<keyword evidence="4" id="KW-1185">Reference proteome</keyword>
<comment type="caution">
    <text evidence="3">The sequence shown here is derived from an EMBL/GenBank/DDBJ whole genome shotgun (WGS) entry which is preliminary data.</text>
</comment>
<dbReference type="EMBL" id="AZHW01000220">
    <property type="protein sequence ID" value="ETX01564.1"/>
    <property type="molecule type" value="Genomic_DNA"/>
</dbReference>
<proteinExistence type="inferred from homology"/>
<keyword evidence="2" id="KW-0560">Oxidoreductase</keyword>
<dbReference type="InterPro" id="IPR000391">
    <property type="entry name" value="Rng_hydr_dOase-bsu"/>
</dbReference>
<accession>W4LU29</accession>
<dbReference type="Proteomes" id="UP000019141">
    <property type="component" value="Unassembled WGS sequence"/>
</dbReference>
<organism evidence="3 4">
    <name type="scientific">Entotheonella factor</name>
    <dbReference type="NCBI Taxonomy" id="1429438"/>
    <lineage>
        <taxon>Bacteria</taxon>
        <taxon>Pseudomonadati</taxon>
        <taxon>Nitrospinota/Tectimicrobiota group</taxon>
        <taxon>Candidatus Tectimicrobiota</taxon>
        <taxon>Candidatus Entotheonellia</taxon>
        <taxon>Candidatus Entotheonellales</taxon>
        <taxon>Candidatus Entotheonellaceae</taxon>
        <taxon>Candidatus Entotheonella</taxon>
    </lineage>
</organism>
<evidence type="ECO:0000313" key="3">
    <source>
        <dbReference type="EMBL" id="ETX01564.1"/>
    </source>
</evidence>
<dbReference type="Gene3D" id="3.10.450.50">
    <property type="match status" value="1"/>
</dbReference>
<dbReference type="AlphaFoldDB" id="W4LU29"/>
<sequence>MPWSIELRLEIEDLFAAYAAALDGDALETWPAFFTDDCFYQIIPRDNYERGLPLAVMRCESKGMLQDRVYAIRETMMFEPRYLRHLISGIRVTGQDDRGWRVEANYAVFETPLNDLSRVFNVGRYLDRVVRDGDALKFAEKHCVFDSLLIPNSIVYPI</sequence>
<reference evidence="3 4" key="1">
    <citation type="journal article" date="2014" name="Nature">
        <title>An environmental bacterial taxon with a large and distinct metabolic repertoire.</title>
        <authorList>
            <person name="Wilson M.C."/>
            <person name="Mori T."/>
            <person name="Ruckert C."/>
            <person name="Uria A.R."/>
            <person name="Helf M.J."/>
            <person name="Takada K."/>
            <person name="Gernert C."/>
            <person name="Steffens U.A."/>
            <person name="Heycke N."/>
            <person name="Schmitt S."/>
            <person name="Rinke C."/>
            <person name="Helfrich E.J."/>
            <person name="Brachmann A.O."/>
            <person name="Gurgui C."/>
            <person name="Wakimoto T."/>
            <person name="Kracht M."/>
            <person name="Crusemann M."/>
            <person name="Hentschel U."/>
            <person name="Abe I."/>
            <person name="Matsunaga S."/>
            <person name="Kalinowski J."/>
            <person name="Takeyama H."/>
            <person name="Piel J."/>
        </authorList>
    </citation>
    <scope>NUCLEOTIDE SEQUENCE [LARGE SCALE GENOMIC DNA]</scope>
    <source>
        <strain evidence="4">TSY1</strain>
    </source>
</reference>
<comment type="similarity">
    <text evidence="1">Belongs to the bacterial ring-hydroxylating dioxygenase beta subunit family.</text>
</comment>
<gene>
    <name evidence="3" type="ORF">ETSY1_06900</name>
</gene>
<dbReference type="InterPro" id="IPR032710">
    <property type="entry name" value="NTF2-like_dom_sf"/>
</dbReference>
<evidence type="ECO:0000313" key="4">
    <source>
        <dbReference type="Proteomes" id="UP000019141"/>
    </source>
</evidence>
<dbReference type="Pfam" id="PF00866">
    <property type="entry name" value="Ring_hydroxyl_B"/>
    <property type="match status" value="1"/>
</dbReference>